<dbReference type="PANTHER" id="PTHR23312:SF8">
    <property type="entry name" value="ARMADILLO REPEAT-CONTAINING PROTEIN 5"/>
    <property type="match status" value="1"/>
</dbReference>
<reference evidence="4 5" key="1">
    <citation type="journal article" date="2018" name="Cell">
        <title>The Chara Genome: Secondary Complexity and Implications for Plant Terrestrialization.</title>
        <authorList>
            <person name="Nishiyama T."/>
            <person name="Sakayama H."/>
            <person name="Vries J.D."/>
            <person name="Buschmann H."/>
            <person name="Saint-Marcoux D."/>
            <person name="Ullrich K.K."/>
            <person name="Haas F.B."/>
            <person name="Vanderstraeten L."/>
            <person name="Becker D."/>
            <person name="Lang D."/>
            <person name="Vosolsobe S."/>
            <person name="Rombauts S."/>
            <person name="Wilhelmsson P.K.I."/>
            <person name="Janitza P."/>
            <person name="Kern R."/>
            <person name="Heyl A."/>
            <person name="Rumpler F."/>
            <person name="Villalobos L.I.A.C."/>
            <person name="Clay J.M."/>
            <person name="Skokan R."/>
            <person name="Toyoda A."/>
            <person name="Suzuki Y."/>
            <person name="Kagoshima H."/>
            <person name="Schijlen E."/>
            <person name="Tajeshwar N."/>
            <person name="Catarino B."/>
            <person name="Hetherington A.J."/>
            <person name="Saltykova A."/>
            <person name="Bonnot C."/>
            <person name="Breuninger H."/>
            <person name="Symeonidi A."/>
            <person name="Radhakrishnan G.V."/>
            <person name="Van Nieuwerburgh F."/>
            <person name="Deforce D."/>
            <person name="Chang C."/>
            <person name="Karol K.G."/>
            <person name="Hedrich R."/>
            <person name="Ulvskov P."/>
            <person name="Glockner G."/>
            <person name="Delwiche C.F."/>
            <person name="Petrasek J."/>
            <person name="Van de Peer Y."/>
            <person name="Friml J."/>
            <person name="Beilby M."/>
            <person name="Dolan L."/>
            <person name="Kohara Y."/>
            <person name="Sugano S."/>
            <person name="Fujiyama A."/>
            <person name="Delaux P.-M."/>
            <person name="Quint M."/>
            <person name="TheiBen G."/>
            <person name="Hagemann M."/>
            <person name="Harholt J."/>
            <person name="Dunand C."/>
            <person name="Zachgo S."/>
            <person name="Langdale J."/>
            <person name="Maumus F."/>
            <person name="Straeten D.V.D."/>
            <person name="Gould S.B."/>
            <person name="Rensing S.A."/>
        </authorList>
    </citation>
    <scope>NUCLEOTIDE SEQUENCE [LARGE SCALE GENOMIC DNA]</scope>
    <source>
        <strain evidence="4 5">S276</strain>
    </source>
</reference>
<gene>
    <name evidence="4" type="ORF">CBR_g21151</name>
</gene>
<dbReference type="Pfam" id="PF00651">
    <property type="entry name" value="BTB"/>
    <property type="match status" value="1"/>
</dbReference>
<evidence type="ECO:0000259" key="3">
    <source>
        <dbReference type="PROSITE" id="PS50097"/>
    </source>
</evidence>
<dbReference type="PANTHER" id="PTHR23312">
    <property type="entry name" value="ARMC5 ARMADILLO REPEAT-CONTAINING -RELATED"/>
    <property type="match status" value="1"/>
</dbReference>
<accession>A0A388L0S9</accession>
<dbReference type="Gene3D" id="3.30.710.10">
    <property type="entry name" value="Potassium Channel Kv1.1, Chain A"/>
    <property type="match status" value="1"/>
</dbReference>
<dbReference type="InterPro" id="IPR043136">
    <property type="entry name" value="B30.2/SPRY_sf"/>
</dbReference>
<comment type="pathway">
    <text evidence="1">Protein modification; protein ubiquitination.</text>
</comment>
<dbReference type="Gramene" id="GBG75909">
    <property type="protein sequence ID" value="GBG75909"/>
    <property type="gene ID" value="CBR_g21151"/>
</dbReference>
<dbReference type="InterPro" id="IPR000210">
    <property type="entry name" value="BTB/POZ_dom"/>
</dbReference>
<comment type="caution">
    <text evidence="4">The sequence shown here is derived from an EMBL/GenBank/DDBJ whole genome shotgun (WGS) entry which is preliminary data.</text>
</comment>
<dbReference type="STRING" id="69332.A0A388L0S9"/>
<evidence type="ECO:0000256" key="1">
    <source>
        <dbReference type="ARBA" id="ARBA00004906"/>
    </source>
</evidence>
<dbReference type="AlphaFoldDB" id="A0A388L0S9"/>
<dbReference type="PROSITE" id="PS50097">
    <property type="entry name" value="BTB"/>
    <property type="match status" value="1"/>
</dbReference>
<dbReference type="Gene3D" id="2.60.120.920">
    <property type="match status" value="1"/>
</dbReference>
<feature type="region of interest" description="Disordered" evidence="2">
    <location>
        <begin position="227"/>
        <end position="274"/>
    </location>
</feature>
<dbReference type="GO" id="GO:0009653">
    <property type="term" value="P:anatomical structure morphogenesis"/>
    <property type="evidence" value="ECO:0007669"/>
    <property type="project" value="TreeGrafter"/>
</dbReference>
<feature type="region of interest" description="Disordered" evidence="2">
    <location>
        <begin position="287"/>
        <end position="311"/>
    </location>
</feature>
<dbReference type="InterPro" id="IPR011333">
    <property type="entry name" value="SKP1/BTB/POZ_sf"/>
</dbReference>
<evidence type="ECO:0000313" key="5">
    <source>
        <dbReference type="Proteomes" id="UP000265515"/>
    </source>
</evidence>
<evidence type="ECO:0000313" key="4">
    <source>
        <dbReference type="EMBL" id="GBG75909.1"/>
    </source>
</evidence>
<feature type="compositionally biased region" description="Basic and acidic residues" evidence="2">
    <location>
        <begin position="254"/>
        <end position="267"/>
    </location>
</feature>
<protein>
    <recommendedName>
        <fullName evidence="3">BTB domain-containing protein</fullName>
    </recommendedName>
</protein>
<proteinExistence type="predicted"/>
<dbReference type="Proteomes" id="UP000265515">
    <property type="component" value="Unassembled WGS sequence"/>
</dbReference>
<dbReference type="EMBL" id="BFEA01000234">
    <property type="protein sequence ID" value="GBG75909.1"/>
    <property type="molecule type" value="Genomic_DNA"/>
</dbReference>
<evidence type="ECO:0000256" key="2">
    <source>
        <dbReference type="SAM" id="MobiDB-lite"/>
    </source>
</evidence>
<feature type="domain" description="BTB" evidence="3">
    <location>
        <begin position="42"/>
        <end position="102"/>
    </location>
</feature>
<dbReference type="SUPFAM" id="SSF54695">
    <property type="entry name" value="POZ domain"/>
    <property type="match status" value="1"/>
</dbReference>
<name>A0A388L0S9_CHABU</name>
<feature type="compositionally biased region" description="Basic and acidic residues" evidence="2">
    <location>
        <begin position="290"/>
        <end position="305"/>
    </location>
</feature>
<dbReference type="GO" id="GO:0005829">
    <property type="term" value="C:cytosol"/>
    <property type="evidence" value="ECO:0007669"/>
    <property type="project" value="TreeGrafter"/>
</dbReference>
<dbReference type="SMART" id="SM00225">
    <property type="entry name" value="BTB"/>
    <property type="match status" value="1"/>
</dbReference>
<sequence>MEDRQAIPYLSLRPAEEDKEDAKQAKEVVAAMQTMLDRPELLDVTFVCTASKEVRANRALLAGRSEYFSKMLYGDMKEGSMDRIPLPEVQADSLQTVISYLHGCPLRWKPDTCWEGVLDTYMLAEQYQVNSLCERVLLWVSRLGYASELGELLNAAIPRQADDILKIALTVMNDVLVVDSTTFRGWSKESIVYCLDNARFHPNVTETLVAEAVLSAVSDTTLFVDKEKTKTVPEQPDSPAAEEPMDSVAPAAGSEKETGAKDSETAAKKVLPSGEDVRVPAVEEVSPAEESIHHYVESRETSEKDDGTDEDCDAAEREVVLSRKDVQDIFKGHINLPLIESSFLQERIEPLRILRLEALLAAYRVQGICFSRGMPPSSFFTMPWRSMCHKPPFAPVETRKGGIRNAYNKVLFPSLWSVRNEKCESLEEVPQRVVRSDTKYDGLTMMKLPLRSGKHIWRVRVLTKFRRCYVGVVSSATKGLADLPTMDDPWMLSSEHATWVTAPWELCPTFLASSKLERFDESGAAVVVILDMKKRALTFANDLESYLRHSGEYPQAYLKLPCDGPLYPALFIEGPGCADIEWIESSPREQFVRPI</sequence>
<keyword evidence="5" id="KW-1185">Reference proteome</keyword>
<organism evidence="4 5">
    <name type="scientific">Chara braunii</name>
    <name type="common">Braun's stonewort</name>
    <dbReference type="NCBI Taxonomy" id="69332"/>
    <lineage>
        <taxon>Eukaryota</taxon>
        <taxon>Viridiplantae</taxon>
        <taxon>Streptophyta</taxon>
        <taxon>Charophyceae</taxon>
        <taxon>Charales</taxon>
        <taxon>Characeae</taxon>
        <taxon>Chara</taxon>
    </lineage>
</organism>
<dbReference type="CDD" id="cd18186">
    <property type="entry name" value="BTB_POZ_ZBTB_KLHL-like"/>
    <property type="match status" value="1"/>
</dbReference>